<name>A0A4U6XMJ4_9PEZI</name>
<protein>
    <submittedName>
        <fullName evidence="1">Uncharacterized protein</fullName>
    </submittedName>
</protein>
<dbReference type="EMBL" id="PJEX01000055">
    <property type="protein sequence ID" value="TKW56909.1"/>
    <property type="molecule type" value="Genomic_DNA"/>
</dbReference>
<dbReference type="OrthoDB" id="5337308at2759"/>
<evidence type="ECO:0000313" key="2">
    <source>
        <dbReference type="Proteomes" id="UP000310108"/>
    </source>
</evidence>
<dbReference type="AlphaFoldDB" id="A0A4U6XMJ4"/>
<evidence type="ECO:0000313" key="1">
    <source>
        <dbReference type="EMBL" id="TKW56909.1"/>
    </source>
</evidence>
<organism evidence="1 2">
    <name type="scientific">Colletotrichum tanaceti</name>
    <dbReference type="NCBI Taxonomy" id="1306861"/>
    <lineage>
        <taxon>Eukaryota</taxon>
        <taxon>Fungi</taxon>
        <taxon>Dikarya</taxon>
        <taxon>Ascomycota</taxon>
        <taxon>Pezizomycotina</taxon>
        <taxon>Sordariomycetes</taxon>
        <taxon>Hypocreomycetidae</taxon>
        <taxon>Glomerellales</taxon>
        <taxon>Glomerellaceae</taxon>
        <taxon>Colletotrichum</taxon>
        <taxon>Colletotrichum destructivum species complex</taxon>
    </lineage>
</organism>
<comment type="caution">
    <text evidence="1">The sequence shown here is derived from an EMBL/GenBank/DDBJ whole genome shotgun (WGS) entry which is preliminary data.</text>
</comment>
<accession>A0A4U6XMJ4</accession>
<keyword evidence="2" id="KW-1185">Reference proteome</keyword>
<gene>
    <name evidence="1" type="ORF">CTA1_5474</name>
</gene>
<dbReference type="Proteomes" id="UP000310108">
    <property type="component" value="Unassembled WGS sequence"/>
</dbReference>
<proteinExistence type="predicted"/>
<reference evidence="1 2" key="1">
    <citation type="journal article" date="2019" name="PLoS ONE">
        <title>Comparative genome analysis indicates high evolutionary potential of pathogenicity genes in Colletotrichum tanaceti.</title>
        <authorList>
            <person name="Lelwala R.V."/>
            <person name="Korhonen P.K."/>
            <person name="Young N.D."/>
            <person name="Scott J.B."/>
            <person name="Ades P.A."/>
            <person name="Gasser R.B."/>
            <person name="Taylor P.W.J."/>
        </authorList>
    </citation>
    <scope>NUCLEOTIDE SEQUENCE [LARGE SCALE GENOMIC DNA]</scope>
    <source>
        <strain evidence="1">BRIP57314</strain>
    </source>
</reference>
<sequence length="92" mass="10453">MGSILMDAGYDGVPSWDNRAVLLIEEENGQAILGTIYGSSTAWMLIQHKKALGLKRIKEVAVFTPDLDHKFADYWITRKMARMQLRSIIEDI</sequence>
<dbReference type="STRING" id="1306861.A0A4U6XMJ4"/>